<dbReference type="Gene3D" id="3.90.180.10">
    <property type="entry name" value="Medium-chain alcohol dehydrogenases, catalytic domain"/>
    <property type="match status" value="1"/>
</dbReference>
<accession>A0ABT8C9D7</accession>
<comment type="caution">
    <text evidence="2">The sequence shown here is derived from an EMBL/GenBank/DDBJ whole genome shotgun (WGS) entry which is preliminary data.</text>
</comment>
<dbReference type="SMART" id="SM00829">
    <property type="entry name" value="PKS_ER"/>
    <property type="match status" value="1"/>
</dbReference>
<name>A0ABT8C9D7_9BACT</name>
<reference evidence="3" key="1">
    <citation type="journal article" date="2019" name="Int. J. Syst. Evol. Microbiol.">
        <title>The Global Catalogue of Microorganisms (GCM) 10K type strain sequencing project: providing services to taxonomists for standard genome sequencing and annotation.</title>
        <authorList>
            <consortium name="The Broad Institute Genomics Platform"/>
            <consortium name="The Broad Institute Genome Sequencing Center for Infectious Disease"/>
            <person name="Wu L."/>
            <person name="Ma J."/>
        </authorList>
    </citation>
    <scope>NUCLEOTIDE SEQUENCE [LARGE SCALE GENOMIC DNA]</scope>
    <source>
        <strain evidence="3">CECT 7706</strain>
    </source>
</reference>
<organism evidence="2 3">
    <name type="scientific">Cyclobacterium jeungdonense</name>
    <dbReference type="NCBI Taxonomy" id="708087"/>
    <lineage>
        <taxon>Bacteria</taxon>
        <taxon>Pseudomonadati</taxon>
        <taxon>Bacteroidota</taxon>
        <taxon>Cytophagia</taxon>
        <taxon>Cytophagales</taxon>
        <taxon>Cyclobacteriaceae</taxon>
        <taxon>Cyclobacterium</taxon>
    </lineage>
</organism>
<dbReference type="EMBL" id="JAUFQS010000019">
    <property type="protein sequence ID" value="MDN3689120.1"/>
    <property type="molecule type" value="Genomic_DNA"/>
</dbReference>
<dbReference type="PANTHER" id="PTHR44013">
    <property type="entry name" value="ZINC-TYPE ALCOHOL DEHYDROGENASE-LIKE PROTEIN C16A3.02C"/>
    <property type="match status" value="1"/>
</dbReference>
<dbReference type="InterPro" id="IPR002364">
    <property type="entry name" value="Quin_OxRdtase/zeta-crystal_CS"/>
</dbReference>
<gene>
    <name evidence="2" type="ORF">QWZ15_14875</name>
</gene>
<dbReference type="PANTHER" id="PTHR44013:SF1">
    <property type="entry name" value="ZINC-TYPE ALCOHOL DEHYDROGENASE-LIKE PROTEIN C16A3.02C"/>
    <property type="match status" value="1"/>
</dbReference>
<dbReference type="SUPFAM" id="SSF51735">
    <property type="entry name" value="NAD(P)-binding Rossmann-fold domains"/>
    <property type="match status" value="1"/>
</dbReference>
<evidence type="ECO:0000313" key="2">
    <source>
        <dbReference type="EMBL" id="MDN3689120.1"/>
    </source>
</evidence>
<proteinExistence type="predicted"/>
<dbReference type="InterPro" id="IPR011032">
    <property type="entry name" value="GroES-like_sf"/>
</dbReference>
<feature type="domain" description="Enoyl reductase (ER)" evidence="1">
    <location>
        <begin position="10"/>
        <end position="312"/>
    </location>
</feature>
<dbReference type="InterPro" id="IPR052733">
    <property type="entry name" value="Chloroplast_QOR"/>
</dbReference>
<dbReference type="Pfam" id="PF13602">
    <property type="entry name" value="ADH_zinc_N_2"/>
    <property type="match status" value="1"/>
</dbReference>
<dbReference type="SUPFAM" id="SSF50129">
    <property type="entry name" value="GroES-like"/>
    <property type="match status" value="1"/>
</dbReference>
<dbReference type="InterPro" id="IPR020843">
    <property type="entry name" value="ER"/>
</dbReference>
<evidence type="ECO:0000259" key="1">
    <source>
        <dbReference type="SMART" id="SM00829"/>
    </source>
</evidence>
<keyword evidence="3" id="KW-1185">Reference proteome</keyword>
<dbReference type="CDD" id="cd08267">
    <property type="entry name" value="MDR1"/>
    <property type="match status" value="1"/>
</dbReference>
<dbReference type="InterPro" id="IPR036291">
    <property type="entry name" value="NAD(P)-bd_dom_sf"/>
</dbReference>
<dbReference type="Gene3D" id="3.40.50.720">
    <property type="entry name" value="NAD(P)-binding Rossmann-like Domain"/>
    <property type="match status" value="1"/>
</dbReference>
<dbReference type="RefSeq" id="WP_163386970.1">
    <property type="nucleotide sequence ID" value="NZ_JAUFQS010000019.1"/>
</dbReference>
<evidence type="ECO:0000313" key="3">
    <source>
        <dbReference type="Proteomes" id="UP001236663"/>
    </source>
</evidence>
<dbReference type="Proteomes" id="UP001236663">
    <property type="component" value="Unassembled WGS sequence"/>
</dbReference>
<dbReference type="PROSITE" id="PS01162">
    <property type="entry name" value="QOR_ZETA_CRYSTAL"/>
    <property type="match status" value="1"/>
</dbReference>
<protein>
    <submittedName>
        <fullName evidence="2">NAD(P)-dependent alcohol dehydrogenase</fullName>
    </submittedName>
</protein>
<sequence>MKAYLRTRYGGPEVLHLGRVAKPTVKKGHLLVRIAANSANPADWHILRGTPVLARLAFGVITPKNKLLGADFAGTVEEVGEDAGPFQVGDRVFGEDLKGGTFAEFAVVPATACAHMPEGSSFAAMASIPVAGLTALQGLLTHGKLQNGESLLINGASGGVGHLAVQIAKAFGARVTGVCSARNRDFVQSLGADEVIAYDKDNLQRHQGKYDLVFDTHGNLFYRDFTRMGKRGVVIGFTNMKHLALLMLQGALGKFPLAQFTAAANTQDLETLASLVKEGKISVHLEKTYSYRDIPKAITYIEAMRTRGKVAMIWEEG</sequence>
<dbReference type="Pfam" id="PF08240">
    <property type="entry name" value="ADH_N"/>
    <property type="match status" value="1"/>
</dbReference>
<dbReference type="InterPro" id="IPR013154">
    <property type="entry name" value="ADH-like_N"/>
</dbReference>